<evidence type="ECO:0000256" key="8">
    <source>
        <dbReference type="ARBA" id="ARBA00023098"/>
    </source>
</evidence>
<evidence type="ECO:0000256" key="5">
    <source>
        <dbReference type="ARBA" id="ARBA00022989"/>
    </source>
</evidence>
<accession>A0A0U1M4G7</accession>
<dbReference type="InterPro" id="IPR036864">
    <property type="entry name" value="Zn2-C6_fun-type_DNA-bd_sf"/>
</dbReference>
<dbReference type="SMART" id="SM00066">
    <property type="entry name" value="GAL4"/>
    <property type="match status" value="1"/>
</dbReference>
<feature type="region of interest" description="Disordered" evidence="16">
    <location>
        <begin position="513"/>
        <end position="590"/>
    </location>
</feature>
<feature type="region of interest" description="Disordered" evidence="16">
    <location>
        <begin position="1020"/>
        <end position="1061"/>
    </location>
</feature>
<dbReference type="OMA" id="YMENIHI"/>
<name>A0A0U1M4G7_TALIS</name>
<evidence type="ECO:0000256" key="15">
    <source>
        <dbReference type="ARBA" id="ARBA00082544"/>
    </source>
</evidence>
<dbReference type="Proteomes" id="UP000054383">
    <property type="component" value="Unassembled WGS sequence"/>
</dbReference>
<keyword evidence="7" id="KW-0805">Transcription regulation</keyword>
<evidence type="ECO:0000256" key="3">
    <source>
        <dbReference type="ARBA" id="ARBA00022692"/>
    </source>
</evidence>
<proteinExistence type="inferred from homology"/>
<evidence type="ECO:0000256" key="1">
    <source>
        <dbReference type="ARBA" id="ARBA00004141"/>
    </source>
</evidence>
<dbReference type="CDD" id="cd05339">
    <property type="entry name" value="17beta-HSDXI-like_SDR_c"/>
    <property type="match status" value="1"/>
</dbReference>
<evidence type="ECO:0000256" key="6">
    <source>
        <dbReference type="ARBA" id="ARBA00023002"/>
    </source>
</evidence>
<keyword evidence="3" id="KW-0812">Transmembrane</keyword>
<keyword evidence="9" id="KW-0238">DNA-binding</keyword>
<feature type="domain" description="Zn(2)-C6 fungal-type" evidence="17">
    <location>
        <begin position="217"/>
        <end position="247"/>
    </location>
</feature>
<feature type="compositionally biased region" description="Low complexity" evidence="16">
    <location>
        <begin position="1046"/>
        <end position="1058"/>
    </location>
</feature>
<dbReference type="GO" id="GO:0052650">
    <property type="term" value="F:all-trans-retinol dehydrogenase (NADP+) activity"/>
    <property type="evidence" value="ECO:0007669"/>
    <property type="project" value="UniProtKB-ARBA"/>
</dbReference>
<dbReference type="Gene3D" id="3.40.50.720">
    <property type="entry name" value="NAD(P)-binding Rossmann-like Domain"/>
    <property type="match status" value="1"/>
</dbReference>
<keyword evidence="8" id="KW-0443">Lipid metabolism</keyword>
<keyword evidence="6" id="KW-0560">Oxidoreductase</keyword>
<keyword evidence="10" id="KW-0472">Membrane</keyword>
<dbReference type="GO" id="GO:0008270">
    <property type="term" value="F:zinc ion binding"/>
    <property type="evidence" value="ECO:0007669"/>
    <property type="project" value="InterPro"/>
</dbReference>
<dbReference type="InterPro" id="IPR053181">
    <property type="entry name" value="EcdB-like_regulator"/>
</dbReference>
<dbReference type="SUPFAM" id="SSF51735">
    <property type="entry name" value="NAD(P)-binding Rossmann-fold domains"/>
    <property type="match status" value="1"/>
</dbReference>
<dbReference type="CDD" id="cd00067">
    <property type="entry name" value="GAL4"/>
    <property type="match status" value="1"/>
</dbReference>
<dbReference type="Gene3D" id="4.10.240.10">
    <property type="entry name" value="Zn(2)-C6 fungal-type DNA-binding domain"/>
    <property type="match status" value="1"/>
</dbReference>
<comment type="function">
    <text evidence="13">Catalyzes the reduction of all-trans-retinal to all-trans-retinol in the presence of NADPH.</text>
</comment>
<feature type="compositionally biased region" description="Polar residues" evidence="16">
    <location>
        <begin position="661"/>
        <end position="677"/>
    </location>
</feature>
<keyword evidence="4" id="KW-0521">NADP</keyword>
<dbReference type="GO" id="GO:0016020">
    <property type="term" value="C:membrane"/>
    <property type="evidence" value="ECO:0007669"/>
    <property type="project" value="UniProtKB-SubCell"/>
</dbReference>
<evidence type="ECO:0000256" key="4">
    <source>
        <dbReference type="ARBA" id="ARBA00022857"/>
    </source>
</evidence>
<dbReference type="PANTHER" id="PTHR47785">
    <property type="entry name" value="ZN(II)2CYS6 TRANSCRIPTION FACTOR (EUROFUNG)-RELATED-RELATED"/>
    <property type="match status" value="1"/>
</dbReference>
<evidence type="ECO:0000256" key="12">
    <source>
        <dbReference type="ARBA" id="ARBA00023242"/>
    </source>
</evidence>
<evidence type="ECO:0000313" key="18">
    <source>
        <dbReference type="EMBL" id="CRG90473.1"/>
    </source>
</evidence>
<evidence type="ECO:0000256" key="7">
    <source>
        <dbReference type="ARBA" id="ARBA00023015"/>
    </source>
</evidence>
<dbReference type="InterPro" id="IPR001138">
    <property type="entry name" value="Zn2Cys6_DnaBD"/>
</dbReference>
<organism evidence="18 19">
    <name type="scientific">Talaromyces islandicus</name>
    <name type="common">Penicillium islandicum</name>
    <dbReference type="NCBI Taxonomy" id="28573"/>
    <lineage>
        <taxon>Eukaryota</taxon>
        <taxon>Fungi</taxon>
        <taxon>Dikarya</taxon>
        <taxon>Ascomycota</taxon>
        <taxon>Pezizomycotina</taxon>
        <taxon>Eurotiomycetes</taxon>
        <taxon>Eurotiomycetidae</taxon>
        <taxon>Eurotiales</taxon>
        <taxon>Trichocomaceae</taxon>
        <taxon>Talaromyces</taxon>
        <taxon>Talaromyces sect. Islandici</taxon>
    </lineage>
</organism>
<dbReference type="PROSITE" id="PS50048">
    <property type="entry name" value="ZN2_CY6_FUNGAL_2"/>
    <property type="match status" value="1"/>
</dbReference>
<dbReference type="InterPro" id="IPR036291">
    <property type="entry name" value="NAD(P)-bd_dom_sf"/>
</dbReference>
<dbReference type="FunFam" id="3.40.50.720:FF:000131">
    <property type="entry name" value="Short-chain dehydrogenase/reductase 3"/>
    <property type="match status" value="1"/>
</dbReference>
<keyword evidence="11" id="KW-0804">Transcription</keyword>
<feature type="region of interest" description="Disordered" evidence="16">
    <location>
        <begin position="740"/>
        <end position="782"/>
    </location>
</feature>
<dbReference type="PROSITE" id="PS00463">
    <property type="entry name" value="ZN2_CY6_FUNGAL_1"/>
    <property type="match status" value="1"/>
</dbReference>
<dbReference type="CDD" id="cd12148">
    <property type="entry name" value="fungal_TF_MHR"/>
    <property type="match status" value="1"/>
</dbReference>
<keyword evidence="19" id="KW-1185">Reference proteome</keyword>
<dbReference type="PANTHER" id="PTHR47785:SF4">
    <property type="entry name" value="ZN(II)2CYS6 TRANSCRIPTION FACTOR (EUROFUNG)"/>
    <property type="match status" value="1"/>
</dbReference>
<gene>
    <name evidence="18" type="ORF">PISL3812_07517</name>
</gene>
<dbReference type="CDD" id="cd22541">
    <property type="entry name" value="SP5_N"/>
    <property type="match status" value="1"/>
</dbReference>
<feature type="compositionally biased region" description="Polar residues" evidence="16">
    <location>
        <begin position="740"/>
        <end position="755"/>
    </location>
</feature>
<dbReference type="SUPFAM" id="SSF57701">
    <property type="entry name" value="Zn2/Cys6 DNA-binding domain"/>
    <property type="match status" value="1"/>
</dbReference>
<feature type="region of interest" description="Disordered" evidence="16">
    <location>
        <begin position="1"/>
        <end position="215"/>
    </location>
</feature>
<dbReference type="Pfam" id="PF00106">
    <property type="entry name" value="adh_short"/>
    <property type="match status" value="1"/>
</dbReference>
<reference evidence="18 19" key="1">
    <citation type="submission" date="2015-04" db="EMBL/GenBank/DDBJ databases">
        <authorList>
            <person name="Syromyatnikov M.Y."/>
            <person name="Popov V.N."/>
        </authorList>
    </citation>
    <scope>NUCLEOTIDE SEQUENCE [LARGE SCALE GENOMIC DNA]</scope>
    <source>
        <strain evidence="18">WF-38-12</strain>
    </source>
</reference>
<feature type="compositionally biased region" description="Pro residues" evidence="16">
    <location>
        <begin position="108"/>
        <end position="128"/>
    </location>
</feature>
<evidence type="ECO:0000256" key="9">
    <source>
        <dbReference type="ARBA" id="ARBA00023125"/>
    </source>
</evidence>
<feature type="compositionally biased region" description="Pro residues" evidence="16">
    <location>
        <begin position="86"/>
        <end position="96"/>
    </location>
</feature>
<dbReference type="InterPro" id="IPR002347">
    <property type="entry name" value="SDR_fam"/>
</dbReference>
<dbReference type="GO" id="GO:0000981">
    <property type="term" value="F:DNA-binding transcription factor activity, RNA polymerase II-specific"/>
    <property type="evidence" value="ECO:0007669"/>
    <property type="project" value="InterPro"/>
</dbReference>
<feature type="region of interest" description="Disordered" evidence="16">
    <location>
        <begin position="634"/>
        <end position="677"/>
    </location>
</feature>
<evidence type="ECO:0000313" key="19">
    <source>
        <dbReference type="Proteomes" id="UP000054383"/>
    </source>
</evidence>
<feature type="compositionally biased region" description="Polar residues" evidence="16">
    <location>
        <begin position="531"/>
        <end position="548"/>
    </location>
</feature>
<dbReference type="OrthoDB" id="5244761at2759"/>
<evidence type="ECO:0000259" key="17">
    <source>
        <dbReference type="PROSITE" id="PS50048"/>
    </source>
</evidence>
<feature type="compositionally biased region" description="Pro residues" evidence="16">
    <location>
        <begin position="13"/>
        <end position="29"/>
    </location>
</feature>
<keyword evidence="5" id="KW-1133">Transmembrane helix</keyword>
<dbReference type="GO" id="GO:0003677">
    <property type="term" value="F:DNA binding"/>
    <property type="evidence" value="ECO:0007669"/>
    <property type="project" value="UniProtKB-KW"/>
</dbReference>
<dbReference type="STRING" id="28573.A0A0U1M4G7"/>
<dbReference type="EMBL" id="CVMT01000008">
    <property type="protein sequence ID" value="CRG90473.1"/>
    <property type="molecule type" value="Genomic_DNA"/>
</dbReference>
<feature type="compositionally biased region" description="Basic and acidic residues" evidence="16">
    <location>
        <begin position="70"/>
        <end position="79"/>
    </location>
</feature>
<dbReference type="Pfam" id="PF00172">
    <property type="entry name" value="Zn_clus"/>
    <property type="match status" value="1"/>
</dbReference>
<dbReference type="PRINTS" id="PR00081">
    <property type="entry name" value="GDHRDH"/>
</dbReference>
<comment type="subcellular location">
    <subcellularLocation>
        <location evidence="1">Membrane</location>
        <topology evidence="1">Multi-pass membrane protein</topology>
    </subcellularLocation>
</comment>
<evidence type="ECO:0000256" key="11">
    <source>
        <dbReference type="ARBA" id="ARBA00023163"/>
    </source>
</evidence>
<sequence length="1726" mass="190414">MEASVSLDNKPKTLPPYGPPPPHPPPHPASHPLHRPQPRMLPPSDGPPHHALPTPHAIYDQQWRQPYPHPHYESADQRRHSAGQPHNPPHPPPHPSYPIAQPSRELPQLPPGDPYPRPNSLPAPPPTHSPSDAHPPHTYRPMNGAPPETAPPHSAPGDFRQPRNPYAPPPETPAPHHGEPPAPQYISQMPPPVAQTSSASYDYPFSRQRKAARAQQACDQCRARKAKCDEGRPSCSHCKENSIACVYKEIPPHKQEKATQVLLDRLERLEERMEARFREMFKIFAAHGGVPLAAMEQTKEVIEPGESTPSAQETREVSELSPDLPQNEGATAQKTPKEIKENDTNANDVLMSDVPLDEGSTASESADRVTPSLKGLPAQNLPKANIPLSSLPNSNMALSALPAKSLPNSHLPVNTLPRTGYKNPLMNEIAMKSYRLAEKFEEIINPPPIDEKLIKTDNEELSIPLNHTTAAHKLLSWPSIKRLLESNIDMDYVMKGEENRGLIRVYGCGEGQDDDSEWYDDRKQSIGGSPMTASSSPSFVEEASQPSFPSWGVGLPSVSSNQPAERLPERSGDHHRGGLDASGQLNTHPDTVRDLHRNYMENIHILHPFLDEAVLDHKISNFIKKYGGVKRTPISQSGTGVSEFRSAKRKRSSEAMHVSSAEMSRSPSSHSNFEKYQQPQRIERSIDNAIILLVLALGAICGCKGKIPALIPDANEKKKTEYAASSPSTRAFLNQVLSPDSDTYSPKMSFQSPRLTSDDGAARRKGPMRPPSATGPENPDFSTTLKNMDVIPGLAYYAYATDILGNLQGGSGLLHVQAALLAGLYAGQLAHPFQSYGWIHQASRACMILVRSNKYSAMKEGPIKDLHDFAYWTCLQLESDILAELDLPASGISRNEGRIDLPKGHYTLRVPQNPKNSTMMFFYSAQIHLRKVLNQIHTDLYKVGSDKDDKDNHEKLGFSSSVLEILGMNLDFWRKSLPDHMNWDEDDPPSSDINVARLRAKYYGARYIIYRPLLHYALHQPPDPEEPQQFAESPGHHGPKSEQVGSFSTSTPQSSSMTRWSSDMGIYEGRSDDIHRTIAWDNLPPPIQDACETCINAAIRSTQAFHGIKGRPIVTGIFGTAHAQFGNMLVLSATYMSNLRHLVERDKLEELFLRTIKFLMHSKNVSPTLWQDAQILAGIYRFTADVLGSILKTTVFSPTKTLLAQLLLRYAPPSAFLPQNREPALKWLRIAFALGLLRVINAWLSRRAINRAAADKYDWPRREIVVVTGGSNGFGKQIVLMLAARAKAKIVVLDILEPQYELPEGARFYHCDITSSESIAAAAEKIRADHDGKGPTVLINNAGIIYARPLLDTSEAEIEKMFSVNTLAQYKLVRQFLPPMIENNHGMVVTVASQGGNCTTPGMTAYCASKAANINLHEGLASELVMRYRAPRVRTVLVTPAYAKTFVTRDMDPQNSFVSPLLEPETVAEAVVNQVLSGQSGYVGVSAAADLVTFNLRCLPLWIQSSVRDGLNRTIKTPARLPETVQASFVATTKTAEIIQTGLIRIPPDIVDDGHGLTATRTAAKEQGIRPGAGELVAPADGKPTALVNRDDMAWLVNVPANAAAETEASPVFRVAARAFALKLFGGEGGARAHLEALVAGEVTVVPDMGLSTLSTARKKNFQGEDEHRPCLGGTEIIKFVRVCRRWHLARYNLLKVVTGICQRKPRWTIKTVNYLEMDFNREGQK</sequence>
<evidence type="ECO:0000256" key="2">
    <source>
        <dbReference type="ARBA" id="ARBA00006484"/>
    </source>
</evidence>
<protein>
    <recommendedName>
        <fullName evidence="14">Short-chain dehydrogenase/reductase 3</fullName>
    </recommendedName>
    <alternativeName>
        <fullName evidence="15">Retinal short-chain dehydrogenase/reductase 1</fullName>
    </alternativeName>
</protein>
<evidence type="ECO:0000256" key="16">
    <source>
        <dbReference type="SAM" id="MobiDB-lite"/>
    </source>
</evidence>
<feature type="compositionally biased region" description="Basic and acidic residues" evidence="16">
    <location>
        <begin position="566"/>
        <end position="578"/>
    </location>
</feature>
<evidence type="ECO:0000256" key="10">
    <source>
        <dbReference type="ARBA" id="ARBA00023136"/>
    </source>
</evidence>
<comment type="similarity">
    <text evidence="2">Belongs to the short-chain dehydrogenases/reductases (SDR) family.</text>
</comment>
<feature type="region of interest" description="Disordered" evidence="16">
    <location>
        <begin position="302"/>
        <end position="381"/>
    </location>
</feature>
<evidence type="ECO:0000256" key="13">
    <source>
        <dbReference type="ARBA" id="ARBA00059620"/>
    </source>
</evidence>
<keyword evidence="12" id="KW-0539">Nucleus</keyword>
<evidence type="ECO:0000256" key="14">
    <source>
        <dbReference type="ARBA" id="ARBA00068717"/>
    </source>
</evidence>